<evidence type="ECO:0000259" key="1">
    <source>
        <dbReference type="Pfam" id="PF02713"/>
    </source>
</evidence>
<reference evidence="2 3" key="1">
    <citation type="journal article" date="2016" name="DNA Res.">
        <title>The draft genome of MD-2 pineapple using hybrid error correction of long reads.</title>
        <authorList>
            <person name="Redwan R.M."/>
            <person name="Saidin A."/>
            <person name="Kumar S.V."/>
        </authorList>
    </citation>
    <scope>NUCLEOTIDE SEQUENCE [LARGE SCALE GENOMIC DNA]</scope>
    <source>
        <strain evidence="3">cv. MD2</strain>
        <tissue evidence="2">Leaf</tissue>
    </source>
</reference>
<comment type="caution">
    <text evidence="2">The sequence shown here is derived from an EMBL/GenBank/DDBJ whole genome shotgun (WGS) entry which is preliminary data.</text>
</comment>
<dbReference type="STRING" id="4615.A0A199VCH1"/>
<dbReference type="SUPFAM" id="SSF55961">
    <property type="entry name" value="Bet v1-like"/>
    <property type="match status" value="1"/>
</dbReference>
<evidence type="ECO:0000313" key="2">
    <source>
        <dbReference type="EMBL" id="OAY74822.1"/>
    </source>
</evidence>
<name>A0A199VCH1_ANACO</name>
<dbReference type="Pfam" id="PF02713">
    <property type="entry name" value="DUF220"/>
    <property type="match status" value="1"/>
</dbReference>
<dbReference type="EMBL" id="LSRQ01002267">
    <property type="protein sequence ID" value="OAY74822.1"/>
    <property type="molecule type" value="Genomic_DNA"/>
</dbReference>
<protein>
    <recommendedName>
        <fullName evidence="1">DUF220 domain-containing protein</fullName>
    </recommendedName>
</protein>
<accession>A0A199VCH1</accession>
<dbReference type="AlphaFoldDB" id="A0A199VCH1"/>
<feature type="domain" description="DUF220" evidence="1">
    <location>
        <begin position="129"/>
        <end position="199"/>
    </location>
</feature>
<dbReference type="Proteomes" id="UP000092600">
    <property type="component" value="Unassembled WGS sequence"/>
</dbReference>
<feature type="non-terminal residue" evidence="2">
    <location>
        <position position="1"/>
    </location>
</feature>
<dbReference type="PANTHER" id="PTHR31385">
    <property type="entry name" value="PUTATIVE (DUF220)-RELATED"/>
    <property type="match status" value="1"/>
</dbReference>
<proteinExistence type="predicted"/>
<dbReference type="InterPro" id="IPR003863">
    <property type="entry name" value="DUF220"/>
</dbReference>
<sequence>LQLRLKQLLKTNHVPGFGKPAVPTEEESDSSFEVDLDKQLQAWRSNSNWSDEPPEIKVSVPKGSLCNLNVRFKAGLPPDAIYNIVIDPENKRVFKNIKEVISRKVLVDEGQRQVVEVEQAAIWRFLWWSGTIAVHVFVDQNRKDHTVKFKQGKSGFMERFEGCWKVEPLFVDEQTCLPFRPKTFAEYNTCTGGKGRVGSLVSLDQLIQPSIVPPPPISWYLRGITTKTTEMLINDLLAEATRLRRSISDAELMQDIEARLVSGSKELVLSSVNDIKERWQQRRSARHRRRLERVSVH</sequence>
<gene>
    <name evidence="2" type="ORF">ACMD2_25413</name>
</gene>
<dbReference type="PANTHER" id="PTHR31385:SF1">
    <property type="entry name" value="PUTATIVE (DUF220)-RELATED"/>
    <property type="match status" value="1"/>
</dbReference>
<evidence type="ECO:0000313" key="3">
    <source>
        <dbReference type="Proteomes" id="UP000092600"/>
    </source>
</evidence>
<organism evidence="2 3">
    <name type="scientific">Ananas comosus</name>
    <name type="common">Pineapple</name>
    <name type="synonym">Ananas ananas</name>
    <dbReference type="NCBI Taxonomy" id="4615"/>
    <lineage>
        <taxon>Eukaryota</taxon>
        <taxon>Viridiplantae</taxon>
        <taxon>Streptophyta</taxon>
        <taxon>Embryophyta</taxon>
        <taxon>Tracheophyta</taxon>
        <taxon>Spermatophyta</taxon>
        <taxon>Magnoliopsida</taxon>
        <taxon>Liliopsida</taxon>
        <taxon>Poales</taxon>
        <taxon>Bromeliaceae</taxon>
        <taxon>Bromelioideae</taxon>
        <taxon>Ananas</taxon>
    </lineage>
</organism>